<dbReference type="AlphaFoldDB" id="A0A1B6MRH0"/>
<feature type="non-terminal residue" evidence="6">
    <location>
        <position position="186"/>
    </location>
</feature>
<evidence type="ECO:0000256" key="1">
    <source>
        <dbReference type="ARBA" id="ARBA00004611"/>
    </source>
</evidence>
<dbReference type="GO" id="GO:0005858">
    <property type="term" value="C:axonemal dynein complex"/>
    <property type="evidence" value="ECO:0007669"/>
    <property type="project" value="InterPro"/>
</dbReference>
<dbReference type="PANTHER" id="PTHR21625">
    <property type="entry name" value="NYD-SP28 PROTEIN"/>
    <property type="match status" value="1"/>
</dbReference>
<protein>
    <submittedName>
        <fullName evidence="6">Uncharacterized protein</fullName>
    </submittedName>
</protein>
<evidence type="ECO:0000313" key="6">
    <source>
        <dbReference type="EMBL" id="JAT38493.1"/>
    </source>
</evidence>
<keyword evidence="4" id="KW-0966">Cell projection</keyword>
<feature type="non-terminal residue" evidence="6">
    <location>
        <position position="1"/>
    </location>
</feature>
<evidence type="ECO:0000256" key="4">
    <source>
        <dbReference type="ARBA" id="ARBA00023273"/>
    </source>
</evidence>
<keyword evidence="5" id="KW-0175">Coiled coil</keyword>
<keyword evidence="3" id="KW-0969">Cilium</keyword>
<comment type="subcellular location">
    <subcellularLocation>
        <location evidence="1">Cytoplasm</location>
        <location evidence="1">Cytoskeleton</location>
        <location evidence="1">Flagellum axoneme</location>
    </subcellularLocation>
</comment>
<proteinExistence type="predicted"/>
<gene>
    <name evidence="6" type="ORF">g.53253</name>
</gene>
<evidence type="ECO:0000256" key="2">
    <source>
        <dbReference type="ARBA" id="ARBA00022846"/>
    </source>
</evidence>
<dbReference type="GO" id="GO:0070286">
    <property type="term" value="P:axonemal dynein complex assembly"/>
    <property type="evidence" value="ECO:0007669"/>
    <property type="project" value="InterPro"/>
</dbReference>
<reference evidence="6" key="1">
    <citation type="submission" date="2015-11" db="EMBL/GenBank/DDBJ databases">
        <title>De novo transcriptome assembly of four potential Pierce s Disease insect vectors from Arizona vineyards.</title>
        <authorList>
            <person name="Tassone E.E."/>
        </authorList>
    </citation>
    <scope>NUCLEOTIDE SEQUENCE</scope>
</reference>
<dbReference type="InterPro" id="IPR039750">
    <property type="entry name" value="DRC1/DRC2"/>
</dbReference>
<dbReference type="EMBL" id="GEBQ01001484">
    <property type="protein sequence ID" value="JAT38493.1"/>
    <property type="molecule type" value="Transcribed_RNA"/>
</dbReference>
<accession>A0A1B6MRH0</accession>
<evidence type="ECO:0000256" key="3">
    <source>
        <dbReference type="ARBA" id="ARBA00023069"/>
    </source>
</evidence>
<dbReference type="GO" id="GO:0060285">
    <property type="term" value="P:cilium-dependent cell motility"/>
    <property type="evidence" value="ECO:0007669"/>
    <property type="project" value="TreeGrafter"/>
</dbReference>
<dbReference type="PANTHER" id="PTHR21625:SF0">
    <property type="entry name" value="DYNEIN REGULATORY COMPLEX SUBUNIT 2"/>
    <property type="match status" value="1"/>
</dbReference>
<name>A0A1B6MRH0_9HEMI</name>
<sequence>YNALRAKDKANTEQLLRHCDTVNKYSDLIVDLKQQLATMHCTHTVRLKELREEQSDFLAQFDRLRHAINHNQMRDEAKLTTLAVSSSEVIKDLTKLAQRGESILQMASTCQKFLSEKEKLKNYSAVMRNEEKIQDDETPLKEMDNFWQQYNEVVLECKELSAEKEAYTAENKQLRKILRHYLNTLV</sequence>
<dbReference type="GO" id="GO:0003352">
    <property type="term" value="P:regulation of cilium movement"/>
    <property type="evidence" value="ECO:0007669"/>
    <property type="project" value="TreeGrafter"/>
</dbReference>
<keyword evidence="2" id="KW-0282">Flagellum</keyword>
<feature type="coiled-coil region" evidence="5">
    <location>
        <begin position="150"/>
        <end position="177"/>
    </location>
</feature>
<organism evidence="6">
    <name type="scientific">Graphocephala atropunctata</name>
    <dbReference type="NCBI Taxonomy" id="36148"/>
    <lineage>
        <taxon>Eukaryota</taxon>
        <taxon>Metazoa</taxon>
        <taxon>Ecdysozoa</taxon>
        <taxon>Arthropoda</taxon>
        <taxon>Hexapoda</taxon>
        <taxon>Insecta</taxon>
        <taxon>Pterygota</taxon>
        <taxon>Neoptera</taxon>
        <taxon>Paraneoptera</taxon>
        <taxon>Hemiptera</taxon>
        <taxon>Auchenorrhyncha</taxon>
        <taxon>Membracoidea</taxon>
        <taxon>Cicadellidae</taxon>
        <taxon>Cicadellinae</taxon>
        <taxon>Cicadellini</taxon>
        <taxon>Graphocephala</taxon>
    </lineage>
</organism>
<evidence type="ECO:0000256" key="5">
    <source>
        <dbReference type="SAM" id="Coils"/>
    </source>
</evidence>